<dbReference type="InterPro" id="IPR036388">
    <property type="entry name" value="WH-like_DNA-bd_sf"/>
</dbReference>
<dbReference type="Gene3D" id="1.10.1740.10">
    <property type="match status" value="1"/>
</dbReference>
<dbReference type="SUPFAM" id="SSF88946">
    <property type="entry name" value="Sigma2 domain of RNA polymerase sigma factors"/>
    <property type="match status" value="1"/>
</dbReference>
<keyword evidence="6" id="KW-1185">Reference proteome</keyword>
<evidence type="ECO:0000259" key="4">
    <source>
        <dbReference type="Pfam" id="PF08281"/>
    </source>
</evidence>
<dbReference type="Pfam" id="PF08281">
    <property type="entry name" value="Sigma70_r4_2"/>
    <property type="match status" value="1"/>
</dbReference>
<dbReference type="SUPFAM" id="SSF54427">
    <property type="entry name" value="NTF2-like"/>
    <property type="match status" value="1"/>
</dbReference>
<dbReference type="InterPro" id="IPR014284">
    <property type="entry name" value="RNA_pol_sigma-70_dom"/>
</dbReference>
<dbReference type="Pfam" id="PF04542">
    <property type="entry name" value="Sigma70_r2"/>
    <property type="match status" value="1"/>
</dbReference>
<dbReference type="PANTHER" id="PTHR30173">
    <property type="entry name" value="SIGMA 19 FACTOR"/>
    <property type="match status" value="1"/>
</dbReference>
<dbReference type="InterPro" id="IPR013324">
    <property type="entry name" value="RNA_pol_sigma_r3/r4-like"/>
</dbReference>
<dbReference type="InterPro" id="IPR014303">
    <property type="entry name" value="RNA_pol_sigma-70_ECF"/>
</dbReference>
<evidence type="ECO:0000313" key="6">
    <source>
        <dbReference type="Proteomes" id="UP000276128"/>
    </source>
</evidence>
<feature type="domain" description="RNA polymerase sigma factor 70 region 4 type 2" evidence="4">
    <location>
        <begin position="124"/>
        <end position="174"/>
    </location>
</feature>
<dbReference type="InterPro" id="IPR013249">
    <property type="entry name" value="RNA_pol_sigma70_r4_t2"/>
</dbReference>
<dbReference type="NCBIfam" id="TIGR02957">
    <property type="entry name" value="SigX4"/>
    <property type="match status" value="1"/>
</dbReference>
<reference evidence="5 6" key="1">
    <citation type="submission" date="2018-12" db="EMBL/GenBank/DDBJ databases">
        <title>Bacillus ochoae sp. nov., Paenibacillus whitsoniae sp. nov., Paenibacillus spiritus sp. nov. Isolated from the Mars Exploration Rover during spacecraft assembly.</title>
        <authorList>
            <person name="Seuylemezian A."/>
            <person name="Vaishampayan P."/>
        </authorList>
    </citation>
    <scope>NUCLEOTIDE SEQUENCE [LARGE SCALE GENOMIC DNA]</scope>
    <source>
        <strain evidence="5 6">MER 54</strain>
    </source>
</reference>
<dbReference type="GO" id="GO:0006352">
    <property type="term" value="P:DNA-templated transcription initiation"/>
    <property type="evidence" value="ECO:0007669"/>
    <property type="project" value="InterPro"/>
</dbReference>
<organism evidence="5 6">
    <name type="scientific">Paenibacillus whitsoniae</name>
    <dbReference type="NCBI Taxonomy" id="2496558"/>
    <lineage>
        <taxon>Bacteria</taxon>
        <taxon>Bacillati</taxon>
        <taxon>Bacillota</taxon>
        <taxon>Bacilli</taxon>
        <taxon>Bacillales</taxon>
        <taxon>Paenibacillaceae</taxon>
        <taxon>Paenibacillus</taxon>
    </lineage>
</organism>
<dbReference type="EMBL" id="RXHU01000061">
    <property type="protein sequence ID" value="RTE07987.1"/>
    <property type="molecule type" value="Genomic_DNA"/>
</dbReference>
<evidence type="ECO:0000259" key="3">
    <source>
        <dbReference type="Pfam" id="PF04542"/>
    </source>
</evidence>
<comment type="caution">
    <text evidence="5">The sequence shown here is derived from an EMBL/GenBank/DDBJ whole genome shotgun (WGS) entry which is preliminary data.</text>
</comment>
<dbReference type="InterPro" id="IPR032710">
    <property type="entry name" value="NTF2-like_dom_sf"/>
</dbReference>
<dbReference type="GO" id="GO:0003677">
    <property type="term" value="F:DNA binding"/>
    <property type="evidence" value="ECO:0007669"/>
    <property type="project" value="InterPro"/>
</dbReference>
<dbReference type="SUPFAM" id="SSF88659">
    <property type="entry name" value="Sigma3 and sigma4 domains of RNA polymerase sigma factors"/>
    <property type="match status" value="1"/>
</dbReference>
<dbReference type="AlphaFoldDB" id="A0A3S0C7T9"/>
<evidence type="ECO:0000256" key="1">
    <source>
        <dbReference type="ARBA" id="ARBA00011344"/>
    </source>
</evidence>
<evidence type="ECO:0000256" key="2">
    <source>
        <dbReference type="SAM" id="MobiDB-lite"/>
    </source>
</evidence>
<feature type="compositionally biased region" description="Gly residues" evidence="2">
    <location>
        <begin position="178"/>
        <end position="187"/>
    </location>
</feature>
<dbReference type="GO" id="GO:0016987">
    <property type="term" value="F:sigma factor activity"/>
    <property type="evidence" value="ECO:0007669"/>
    <property type="project" value="InterPro"/>
</dbReference>
<dbReference type="PANTHER" id="PTHR30173:SF36">
    <property type="entry name" value="ECF RNA POLYMERASE SIGMA FACTOR SIGJ"/>
    <property type="match status" value="1"/>
</dbReference>
<dbReference type="OrthoDB" id="3211555at2"/>
<feature type="region of interest" description="Disordered" evidence="2">
    <location>
        <begin position="173"/>
        <end position="196"/>
    </location>
</feature>
<proteinExistence type="predicted"/>
<dbReference type="Proteomes" id="UP000276128">
    <property type="component" value="Unassembled WGS sequence"/>
</dbReference>
<dbReference type="NCBIfam" id="TIGR02937">
    <property type="entry name" value="sigma70-ECF"/>
    <property type="match status" value="1"/>
</dbReference>
<dbReference type="InterPro" id="IPR013325">
    <property type="entry name" value="RNA_pol_sigma_r2"/>
</dbReference>
<name>A0A3S0C7T9_9BACL</name>
<evidence type="ECO:0000313" key="5">
    <source>
        <dbReference type="EMBL" id="RTE07987.1"/>
    </source>
</evidence>
<comment type="subunit">
    <text evidence="1">Interacts transiently with the RNA polymerase catalytic core formed by RpoA, RpoB, RpoC and RpoZ (2 alpha, 1 beta, 1 beta' and 1 omega subunit) to form the RNA polymerase holoenzyme that can initiate transcription.</text>
</comment>
<dbReference type="Gene3D" id="1.10.10.10">
    <property type="entry name" value="Winged helix-like DNA-binding domain superfamily/Winged helix DNA-binding domain"/>
    <property type="match status" value="1"/>
</dbReference>
<protein>
    <submittedName>
        <fullName evidence="5">RNA polymerase sigma-70 factor</fullName>
    </submittedName>
</protein>
<dbReference type="NCBIfam" id="NF007214">
    <property type="entry name" value="PRK09636.1"/>
    <property type="match status" value="1"/>
</dbReference>
<dbReference type="InterPro" id="IPR007627">
    <property type="entry name" value="RNA_pol_sigma70_r2"/>
</dbReference>
<gene>
    <name evidence="5" type="ORF">EJQ19_19690</name>
</gene>
<feature type="domain" description="RNA polymerase sigma-70 region 2" evidence="3">
    <location>
        <begin position="22"/>
        <end position="87"/>
    </location>
</feature>
<dbReference type="Gene3D" id="3.10.450.50">
    <property type="match status" value="1"/>
</dbReference>
<accession>A0A3S0C7T9</accession>
<sequence>MKVAPNEEGLAQSGAAGALQELYDAYKPLVFSLAYRMLGSVMDAEDVVQETFLYINQQLQAGTDIRTPKAYLCKIATNKCIDKLRASSAKRETYVGPWLPEPLLTEASTPDGALSHKESLGTAYLLLLQQLSWVERAVFVLREVLQYEYDEIADIVGKSPANTRQIFHRAKKAISGQDAGGEAGEGTGRQASPPSSTTAQVVEQFVQALVSGNVQRLLSMMKQDAVLYSDGGGKVQAAVRPILGAERIIAFITGVLAKVPEGYRFSLEMVNGQLGITGYIHEEPYHVTTFHLKGEQIEAVYLVANPNKLRHLAGRGQT</sequence>
<dbReference type="InterPro" id="IPR052704">
    <property type="entry name" value="ECF_Sigma-70_Domain"/>
</dbReference>